<dbReference type="PANTHER" id="PTHR33698:SF3">
    <property type="entry name" value="OS09G0266000 PROTEIN"/>
    <property type="match status" value="1"/>
</dbReference>
<dbReference type="Proteomes" id="UP001386955">
    <property type="component" value="Unassembled WGS sequence"/>
</dbReference>
<dbReference type="Gene3D" id="3.10.450.50">
    <property type="match status" value="1"/>
</dbReference>
<protein>
    <recommendedName>
        <fullName evidence="1">Nuclear transport factor 2 domain-containing protein</fullName>
    </recommendedName>
</protein>
<dbReference type="AlphaFoldDB" id="A0AAN9SWJ2"/>
<keyword evidence="3" id="KW-1185">Reference proteome</keyword>
<gene>
    <name evidence="2" type="ORF">VNO78_07633</name>
</gene>
<dbReference type="SUPFAM" id="SSF54427">
    <property type="entry name" value="NTF2-like"/>
    <property type="match status" value="1"/>
</dbReference>
<dbReference type="InterPro" id="IPR002075">
    <property type="entry name" value="NTF2_dom"/>
</dbReference>
<reference evidence="2 3" key="1">
    <citation type="submission" date="2024-01" db="EMBL/GenBank/DDBJ databases">
        <title>The genomes of 5 underutilized Papilionoideae crops provide insights into root nodulation and disease resistanc.</title>
        <authorList>
            <person name="Jiang F."/>
        </authorList>
    </citation>
    <scope>NUCLEOTIDE SEQUENCE [LARGE SCALE GENOMIC DNA]</scope>
    <source>
        <strain evidence="2">DUOXIRENSHENG_FW03</strain>
        <tissue evidence="2">Leaves</tissue>
    </source>
</reference>
<dbReference type="InterPro" id="IPR032710">
    <property type="entry name" value="NTF2-like_dom_sf"/>
</dbReference>
<evidence type="ECO:0000313" key="3">
    <source>
        <dbReference type="Proteomes" id="UP001386955"/>
    </source>
</evidence>
<name>A0AAN9SWJ2_PSOTE</name>
<feature type="domain" description="Nuclear transport factor 2" evidence="1">
    <location>
        <begin position="78"/>
        <end position="197"/>
    </location>
</feature>
<dbReference type="PANTHER" id="PTHR33698">
    <property type="entry name" value="NUCLEAR TRANSPORT FACTOR 2 (NTF2)-LIKE PROTEIN"/>
    <property type="match status" value="1"/>
</dbReference>
<proteinExistence type="predicted"/>
<sequence>MFIISSASTRLFFNSSSSSSYSSLKIVRIPPIIDSVNVSFSVPKFERRRWRAVDGSREKQSVTVATTNFDDDNGVDSASTVVRNFYGGINAHDVDSVEYLIAENCVYEDLVFPQPFLGRKEILEFFKKFTNSTSKDLQFVIDDLSTEDSSSVGVIWHLEWKGKPFPFSKGCSFYRLEVINGKRQITYGRDCVEPAIKPGDATLAAIRSVTWLLKQFPQLANWI</sequence>
<dbReference type="EMBL" id="JAYMYS010000002">
    <property type="protein sequence ID" value="KAK7406019.1"/>
    <property type="molecule type" value="Genomic_DNA"/>
</dbReference>
<evidence type="ECO:0000313" key="2">
    <source>
        <dbReference type="EMBL" id="KAK7406019.1"/>
    </source>
</evidence>
<evidence type="ECO:0000259" key="1">
    <source>
        <dbReference type="Pfam" id="PF02136"/>
    </source>
</evidence>
<dbReference type="Pfam" id="PF02136">
    <property type="entry name" value="NTF2"/>
    <property type="match status" value="1"/>
</dbReference>
<organism evidence="2 3">
    <name type="scientific">Psophocarpus tetragonolobus</name>
    <name type="common">Winged bean</name>
    <name type="synonym">Dolichos tetragonolobus</name>
    <dbReference type="NCBI Taxonomy" id="3891"/>
    <lineage>
        <taxon>Eukaryota</taxon>
        <taxon>Viridiplantae</taxon>
        <taxon>Streptophyta</taxon>
        <taxon>Embryophyta</taxon>
        <taxon>Tracheophyta</taxon>
        <taxon>Spermatophyta</taxon>
        <taxon>Magnoliopsida</taxon>
        <taxon>eudicotyledons</taxon>
        <taxon>Gunneridae</taxon>
        <taxon>Pentapetalae</taxon>
        <taxon>rosids</taxon>
        <taxon>fabids</taxon>
        <taxon>Fabales</taxon>
        <taxon>Fabaceae</taxon>
        <taxon>Papilionoideae</taxon>
        <taxon>50 kb inversion clade</taxon>
        <taxon>NPAAA clade</taxon>
        <taxon>indigoferoid/millettioid clade</taxon>
        <taxon>Phaseoleae</taxon>
        <taxon>Psophocarpus</taxon>
    </lineage>
</organism>
<accession>A0AAN9SWJ2</accession>
<comment type="caution">
    <text evidence="2">The sequence shown here is derived from an EMBL/GenBank/DDBJ whole genome shotgun (WGS) entry which is preliminary data.</text>
</comment>